<dbReference type="OMA" id="WANSIEL"/>
<feature type="transmembrane region" description="Helical" evidence="5">
    <location>
        <begin position="234"/>
        <end position="260"/>
    </location>
</feature>
<feature type="transmembrane region" description="Helical" evidence="5">
    <location>
        <begin position="63"/>
        <end position="84"/>
    </location>
</feature>
<dbReference type="Pfam" id="PF04932">
    <property type="entry name" value="Wzy_C"/>
    <property type="match status" value="1"/>
</dbReference>
<keyword evidence="3 5" id="KW-1133">Transmembrane helix</keyword>
<keyword evidence="4 5" id="KW-0472">Membrane</keyword>
<feature type="transmembrane region" description="Helical" evidence="5">
    <location>
        <begin position="121"/>
        <end position="140"/>
    </location>
</feature>
<reference evidence="7 8" key="1">
    <citation type="submission" date="2015-09" db="EMBL/GenBank/DDBJ databases">
        <authorList>
            <consortium name="Pathogen Informatics"/>
        </authorList>
    </citation>
    <scope>NUCLEOTIDE SEQUENCE [LARGE SCALE GENOMIC DNA]</scope>
    <source>
        <strain evidence="7 8">2789STDY5608860</strain>
    </source>
</reference>
<dbReference type="AlphaFoldDB" id="A0A174B0N7"/>
<accession>A0A174B0N7</accession>
<keyword evidence="7" id="KW-0436">Ligase</keyword>
<evidence type="ECO:0000256" key="5">
    <source>
        <dbReference type="SAM" id="Phobius"/>
    </source>
</evidence>
<dbReference type="EMBL" id="CYYW01000007">
    <property type="protein sequence ID" value="CUN94387.1"/>
    <property type="molecule type" value="Genomic_DNA"/>
</dbReference>
<comment type="subcellular location">
    <subcellularLocation>
        <location evidence="1">Membrane</location>
        <topology evidence="1">Multi-pass membrane protein</topology>
    </subcellularLocation>
</comment>
<organism evidence="7 8">
    <name type="scientific">Agathobacter rectalis</name>
    <dbReference type="NCBI Taxonomy" id="39491"/>
    <lineage>
        <taxon>Bacteria</taxon>
        <taxon>Bacillati</taxon>
        <taxon>Bacillota</taxon>
        <taxon>Clostridia</taxon>
        <taxon>Lachnospirales</taxon>
        <taxon>Lachnospiraceae</taxon>
        <taxon>Agathobacter</taxon>
    </lineage>
</organism>
<feature type="transmembrane region" description="Helical" evidence="5">
    <location>
        <begin position="185"/>
        <end position="214"/>
    </location>
</feature>
<evidence type="ECO:0000313" key="7">
    <source>
        <dbReference type="EMBL" id="CUN94387.1"/>
    </source>
</evidence>
<feature type="transmembrane region" description="Helical" evidence="5">
    <location>
        <begin position="36"/>
        <end position="56"/>
    </location>
</feature>
<feature type="transmembrane region" description="Helical" evidence="5">
    <location>
        <begin position="152"/>
        <end position="173"/>
    </location>
</feature>
<name>A0A174B0N7_9FIRM</name>
<feature type="transmembrane region" description="Helical" evidence="5">
    <location>
        <begin position="281"/>
        <end position="300"/>
    </location>
</feature>
<dbReference type="GO" id="GO:0016874">
    <property type="term" value="F:ligase activity"/>
    <property type="evidence" value="ECO:0007669"/>
    <property type="project" value="UniProtKB-KW"/>
</dbReference>
<dbReference type="InterPro" id="IPR007016">
    <property type="entry name" value="O-antigen_ligase-rel_domated"/>
</dbReference>
<sequence>MINRLKYKNIILIFLLIPFLCPRGFLEYFSFYKLFLTAWLYLSVGIIYIVAIAKLLTLKKIKINSFVGSMILYFSIIIIITFLVRQSFSGALQKLFATPALCIFSVYYLKKNPLQIIKYTNNILIIIFVLNSTIFSPLFWPTYFRPISNHLLFIGHVQTAVQIGMLAILTAYIEYEVYNGNKKKYVLLMILSYINMLMSFTSAAYISIILLLLFKILGNFKIYGSIALEGRVYLSLYLLLNFIFFLIICAGKSSLEIAGFSLNGRGFIWAKAIESFFKSPIYGYGANGVLIKVFWSYWVGDGQGMNYMHNQILQILNDGGIILFAAFIYMLYIAMSTIDKLKGKKIRYQISTFIAIILIVMTFESVMEYFYFSYILCIVAYLPKLVQNRGASRDEY</sequence>
<keyword evidence="2 5" id="KW-0812">Transmembrane</keyword>
<evidence type="ECO:0000256" key="1">
    <source>
        <dbReference type="ARBA" id="ARBA00004141"/>
    </source>
</evidence>
<evidence type="ECO:0000259" key="6">
    <source>
        <dbReference type="Pfam" id="PF04932"/>
    </source>
</evidence>
<evidence type="ECO:0000313" key="8">
    <source>
        <dbReference type="Proteomes" id="UP000095384"/>
    </source>
</evidence>
<feature type="transmembrane region" description="Helical" evidence="5">
    <location>
        <begin position="312"/>
        <end position="334"/>
    </location>
</feature>
<feature type="transmembrane region" description="Helical" evidence="5">
    <location>
        <begin position="90"/>
        <end position="109"/>
    </location>
</feature>
<proteinExistence type="predicted"/>
<dbReference type="GO" id="GO:0016020">
    <property type="term" value="C:membrane"/>
    <property type="evidence" value="ECO:0007669"/>
    <property type="project" value="UniProtKB-SubCell"/>
</dbReference>
<gene>
    <name evidence="7" type="ORF">ERS852417_01281</name>
</gene>
<feature type="domain" description="O-antigen ligase-related" evidence="6">
    <location>
        <begin position="188"/>
        <end position="328"/>
    </location>
</feature>
<dbReference type="Proteomes" id="UP000095384">
    <property type="component" value="Unassembled WGS sequence"/>
</dbReference>
<evidence type="ECO:0000256" key="2">
    <source>
        <dbReference type="ARBA" id="ARBA00022692"/>
    </source>
</evidence>
<evidence type="ECO:0000256" key="4">
    <source>
        <dbReference type="ARBA" id="ARBA00023136"/>
    </source>
</evidence>
<protein>
    <submittedName>
        <fullName evidence="7">Lipid A core-O-antigen ligase and related enzymes</fullName>
    </submittedName>
</protein>
<evidence type="ECO:0000256" key="3">
    <source>
        <dbReference type="ARBA" id="ARBA00022989"/>
    </source>
</evidence>